<dbReference type="Proteomes" id="UP000460412">
    <property type="component" value="Unassembled WGS sequence"/>
</dbReference>
<keyword evidence="2" id="KW-0472">Membrane</keyword>
<accession>A0A7X3SJG5</accession>
<proteinExistence type="predicted"/>
<gene>
    <name evidence="4" type="ORF">GN277_13130</name>
</gene>
<keyword evidence="1" id="KW-0238">DNA-binding</keyword>
<dbReference type="PROSITE" id="PS50943">
    <property type="entry name" value="HTH_CROC1"/>
    <property type="match status" value="1"/>
</dbReference>
<evidence type="ECO:0000313" key="5">
    <source>
        <dbReference type="Proteomes" id="UP000460412"/>
    </source>
</evidence>
<feature type="domain" description="HTH cro/C1-type" evidence="3">
    <location>
        <begin position="6"/>
        <end position="60"/>
    </location>
</feature>
<feature type="transmembrane region" description="Helical" evidence="2">
    <location>
        <begin position="97"/>
        <end position="126"/>
    </location>
</feature>
<evidence type="ECO:0000259" key="3">
    <source>
        <dbReference type="PROSITE" id="PS50943"/>
    </source>
</evidence>
<dbReference type="EMBL" id="WUQX01000001">
    <property type="protein sequence ID" value="MXP76301.1"/>
    <property type="molecule type" value="Genomic_DNA"/>
</dbReference>
<dbReference type="AlphaFoldDB" id="A0A7X3SJG5"/>
<keyword evidence="5" id="KW-1185">Reference proteome</keyword>
<dbReference type="PANTHER" id="PTHR46558">
    <property type="entry name" value="TRACRIPTIONAL REGULATORY PROTEIN-RELATED-RELATED"/>
    <property type="match status" value="1"/>
</dbReference>
<dbReference type="RefSeq" id="WP_159751450.1">
    <property type="nucleotide sequence ID" value="NZ_WUQX01000001.1"/>
</dbReference>
<dbReference type="Gene3D" id="1.10.260.40">
    <property type="entry name" value="lambda repressor-like DNA-binding domains"/>
    <property type="match status" value="1"/>
</dbReference>
<evidence type="ECO:0000313" key="4">
    <source>
        <dbReference type="EMBL" id="MXP76301.1"/>
    </source>
</evidence>
<evidence type="ECO:0000256" key="2">
    <source>
        <dbReference type="SAM" id="Phobius"/>
    </source>
</evidence>
<dbReference type="CDD" id="cd00093">
    <property type="entry name" value="HTH_XRE"/>
    <property type="match status" value="1"/>
</dbReference>
<dbReference type="InterPro" id="IPR001387">
    <property type="entry name" value="Cro/C1-type_HTH"/>
</dbReference>
<dbReference type="GO" id="GO:0003677">
    <property type="term" value="F:DNA binding"/>
    <property type="evidence" value="ECO:0007669"/>
    <property type="project" value="UniProtKB-KW"/>
</dbReference>
<reference evidence="4 5" key="1">
    <citation type="submission" date="2019-12" db="EMBL/GenBank/DDBJ databases">
        <title>Sporaefaciens musculi gen. nov., sp. nov., a novel bacterium isolated from the caecum of an obese mouse.</title>
        <authorList>
            <person name="Rasmussen T.S."/>
            <person name="Streidl T."/>
            <person name="Hitch T.C.A."/>
            <person name="Wortmann E."/>
            <person name="Deptula P."/>
            <person name="Hansen M."/>
            <person name="Nielsen D.S."/>
            <person name="Clavel T."/>
            <person name="Vogensen F.K."/>
        </authorList>
    </citation>
    <scope>NUCLEOTIDE SEQUENCE [LARGE SCALE GENOMIC DNA]</scope>
    <source>
        <strain evidence="4 5">WCA-9-b2</strain>
    </source>
</reference>
<keyword evidence="2" id="KW-1133">Transmembrane helix</keyword>
<dbReference type="InterPro" id="IPR010982">
    <property type="entry name" value="Lambda_DNA-bd_dom_sf"/>
</dbReference>
<dbReference type="SMART" id="SM00530">
    <property type="entry name" value="HTH_XRE"/>
    <property type="match status" value="1"/>
</dbReference>
<organism evidence="4 5">
    <name type="scientific">Sporofaciens musculi</name>
    <dbReference type="NCBI Taxonomy" id="2681861"/>
    <lineage>
        <taxon>Bacteria</taxon>
        <taxon>Bacillati</taxon>
        <taxon>Bacillota</taxon>
        <taxon>Clostridia</taxon>
        <taxon>Lachnospirales</taxon>
        <taxon>Lachnospiraceae</taxon>
        <taxon>Sporofaciens</taxon>
    </lineage>
</organism>
<dbReference type="Pfam" id="PF01381">
    <property type="entry name" value="HTH_3"/>
    <property type="match status" value="1"/>
</dbReference>
<sequence>MLKENIKTIRKSKGLSQQELAVKLNVVRQTISKWEQGLSVPDSDMLLSISEVLETPVSTLLGENVIEPEVDDLKAISAKLEVINLQLAQRKITRKRILHWIFISMCVVIAAIFAILLALESFYLGWDYSEPETAVLGVLFHSFEWLFVRVAPIMPIGAIIGIFLTWKKE</sequence>
<protein>
    <submittedName>
        <fullName evidence="4">Helix-turn-helix domain-containing protein</fullName>
    </submittedName>
</protein>
<dbReference type="SUPFAM" id="SSF47413">
    <property type="entry name" value="lambda repressor-like DNA-binding domains"/>
    <property type="match status" value="1"/>
</dbReference>
<dbReference type="PANTHER" id="PTHR46558:SF3">
    <property type="entry name" value="TRANSCRIPTIONAL REGULATOR"/>
    <property type="match status" value="1"/>
</dbReference>
<feature type="transmembrane region" description="Helical" evidence="2">
    <location>
        <begin position="146"/>
        <end position="166"/>
    </location>
</feature>
<comment type="caution">
    <text evidence="4">The sequence shown here is derived from an EMBL/GenBank/DDBJ whole genome shotgun (WGS) entry which is preliminary data.</text>
</comment>
<keyword evidence="2" id="KW-0812">Transmembrane</keyword>
<name>A0A7X3SJG5_9FIRM</name>
<evidence type="ECO:0000256" key="1">
    <source>
        <dbReference type="ARBA" id="ARBA00023125"/>
    </source>
</evidence>